<dbReference type="EMBL" id="GBRH01184307">
    <property type="protein sequence ID" value="JAE13589.1"/>
    <property type="molecule type" value="Transcribed_RNA"/>
</dbReference>
<reference evidence="1" key="2">
    <citation type="journal article" date="2015" name="Data Brief">
        <title>Shoot transcriptome of the giant reed, Arundo donax.</title>
        <authorList>
            <person name="Barrero R.A."/>
            <person name="Guerrero F.D."/>
            <person name="Moolhuijzen P."/>
            <person name="Goolsby J.A."/>
            <person name="Tidwell J."/>
            <person name="Bellgard S.E."/>
            <person name="Bellgard M.I."/>
        </authorList>
    </citation>
    <scope>NUCLEOTIDE SEQUENCE</scope>
    <source>
        <tissue evidence="1">Shoot tissue taken approximately 20 cm above the soil surface</tissue>
    </source>
</reference>
<accession>A0A0A9FQT0</accession>
<organism evidence="1">
    <name type="scientific">Arundo donax</name>
    <name type="common">Giant reed</name>
    <name type="synonym">Donax arundinaceus</name>
    <dbReference type="NCBI Taxonomy" id="35708"/>
    <lineage>
        <taxon>Eukaryota</taxon>
        <taxon>Viridiplantae</taxon>
        <taxon>Streptophyta</taxon>
        <taxon>Embryophyta</taxon>
        <taxon>Tracheophyta</taxon>
        <taxon>Spermatophyta</taxon>
        <taxon>Magnoliopsida</taxon>
        <taxon>Liliopsida</taxon>
        <taxon>Poales</taxon>
        <taxon>Poaceae</taxon>
        <taxon>PACMAD clade</taxon>
        <taxon>Arundinoideae</taxon>
        <taxon>Arundineae</taxon>
        <taxon>Arundo</taxon>
    </lineage>
</organism>
<protein>
    <submittedName>
        <fullName evidence="1">Uncharacterized protein</fullName>
    </submittedName>
</protein>
<evidence type="ECO:0000313" key="1">
    <source>
        <dbReference type="EMBL" id="JAE13589.1"/>
    </source>
</evidence>
<name>A0A0A9FQT0_ARUDO</name>
<proteinExistence type="predicted"/>
<sequence length="92" mass="10389">MHLQITCDYTVVDELSLPEVVLRSASRLTHKCTEQGIMQAEARLVTSHLYHLVVDGACILSTTSPWNTEICNDQYVEGRLGRHSALLDHRLQ</sequence>
<reference evidence="1" key="1">
    <citation type="submission" date="2014-09" db="EMBL/GenBank/DDBJ databases">
        <authorList>
            <person name="Magalhaes I.L.F."/>
            <person name="Oliveira U."/>
            <person name="Santos F.R."/>
            <person name="Vidigal T.H.D.A."/>
            <person name="Brescovit A.D."/>
            <person name="Santos A.J."/>
        </authorList>
    </citation>
    <scope>NUCLEOTIDE SEQUENCE</scope>
    <source>
        <tissue evidence="1">Shoot tissue taken approximately 20 cm above the soil surface</tissue>
    </source>
</reference>
<dbReference type="AlphaFoldDB" id="A0A0A9FQT0"/>